<comment type="caution">
    <text evidence="3">The sequence shown here is derived from an EMBL/GenBank/DDBJ whole genome shotgun (WGS) entry which is preliminary data.</text>
</comment>
<keyword evidence="4" id="KW-1185">Reference proteome</keyword>
<feature type="compositionally biased region" description="Basic and acidic residues" evidence="1">
    <location>
        <begin position="55"/>
        <end position="65"/>
    </location>
</feature>
<feature type="transmembrane region" description="Helical" evidence="2">
    <location>
        <begin position="6"/>
        <end position="24"/>
    </location>
</feature>
<evidence type="ECO:0000313" key="3">
    <source>
        <dbReference type="EMBL" id="KPV44252.1"/>
    </source>
</evidence>
<reference evidence="3 4" key="1">
    <citation type="submission" date="2015-09" db="EMBL/GenBank/DDBJ databases">
        <title>Draft genome sequence of Alicyclobacillus ferrooxydans DSM 22381.</title>
        <authorList>
            <person name="Hemp J."/>
        </authorList>
    </citation>
    <scope>NUCLEOTIDE SEQUENCE [LARGE SCALE GENOMIC DNA]</scope>
    <source>
        <strain evidence="3 4">TC-34</strain>
    </source>
</reference>
<dbReference type="STRING" id="471514.AN477_08115"/>
<evidence type="ECO:0000313" key="4">
    <source>
        <dbReference type="Proteomes" id="UP000050482"/>
    </source>
</evidence>
<dbReference type="AlphaFoldDB" id="A0A0P9CEM0"/>
<evidence type="ECO:0000256" key="1">
    <source>
        <dbReference type="SAM" id="MobiDB-lite"/>
    </source>
</evidence>
<accession>A0A0P9CEM0</accession>
<dbReference type="Proteomes" id="UP000050482">
    <property type="component" value="Unassembled WGS sequence"/>
</dbReference>
<gene>
    <name evidence="3" type="ORF">AN477_08115</name>
</gene>
<evidence type="ECO:0000256" key="2">
    <source>
        <dbReference type="SAM" id="Phobius"/>
    </source>
</evidence>
<dbReference type="EMBL" id="LJCO01000038">
    <property type="protein sequence ID" value="KPV44252.1"/>
    <property type="molecule type" value="Genomic_DNA"/>
</dbReference>
<protein>
    <submittedName>
        <fullName evidence="3">Uncharacterized protein</fullName>
    </submittedName>
</protein>
<keyword evidence="2" id="KW-1133">Transmembrane helix</keyword>
<feature type="region of interest" description="Disordered" evidence="1">
    <location>
        <begin position="33"/>
        <end position="65"/>
    </location>
</feature>
<organism evidence="3 4">
    <name type="scientific">Alicyclobacillus ferrooxydans</name>
    <dbReference type="NCBI Taxonomy" id="471514"/>
    <lineage>
        <taxon>Bacteria</taxon>
        <taxon>Bacillati</taxon>
        <taxon>Bacillota</taxon>
        <taxon>Bacilli</taxon>
        <taxon>Bacillales</taxon>
        <taxon>Alicyclobacillaceae</taxon>
        <taxon>Alicyclobacillus</taxon>
    </lineage>
</organism>
<sequence length="65" mass="7404">MHRTDPWYVAIVIVFALALLTILLRRVRATLPGDRAQSAIQNPPNDYHTTSATEDNSRDMQRPDN</sequence>
<feature type="compositionally biased region" description="Polar residues" evidence="1">
    <location>
        <begin position="38"/>
        <end position="54"/>
    </location>
</feature>
<dbReference type="RefSeq" id="WP_054968668.1">
    <property type="nucleotide sequence ID" value="NZ_LJCO01000038.1"/>
</dbReference>
<name>A0A0P9CEM0_9BACL</name>
<keyword evidence="2" id="KW-0812">Transmembrane</keyword>
<dbReference type="PATRIC" id="fig|471514.4.peg.1922"/>
<keyword evidence="2" id="KW-0472">Membrane</keyword>
<proteinExistence type="predicted"/>